<dbReference type="InterPro" id="IPR015946">
    <property type="entry name" value="KH_dom-like_a/b"/>
</dbReference>
<dbReference type="EMBL" id="JACDZE010000001">
    <property type="protein sequence ID" value="MBA5628585.1"/>
    <property type="molecule type" value="Genomic_DNA"/>
</dbReference>
<dbReference type="SUPFAM" id="SSF82784">
    <property type="entry name" value="OsmC-like"/>
    <property type="match status" value="1"/>
</dbReference>
<dbReference type="PANTHER" id="PTHR39624">
    <property type="entry name" value="PROTEIN INVOLVED IN RIMO-MEDIATED BETA-METHYLTHIOLATION OF RIBOSOMAL PROTEIN S12 YCAO"/>
    <property type="match status" value="1"/>
</dbReference>
<accession>A0A838ZP80</accession>
<keyword evidence="2" id="KW-1185">Reference proteome</keyword>
<dbReference type="InterPro" id="IPR036102">
    <property type="entry name" value="OsmC/Ohrsf"/>
</dbReference>
<evidence type="ECO:0000313" key="2">
    <source>
        <dbReference type="Proteomes" id="UP000552241"/>
    </source>
</evidence>
<dbReference type="PANTHER" id="PTHR39624:SF2">
    <property type="entry name" value="OSMC-LIKE PROTEIN"/>
    <property type="match status" value="1"/>
</dbReference>
<proteinExistence type="predicted"/>
<dbReference type="RefSeq" id="WP_182042177.1">
    <property type="nucleotide sequence ID" value="NZ_JACDZE010000001.1"/>
</dbReference>
<sequence length="129" mass="14456">MHTVKAKIGKEKYRTVIETDTHSFVTDEPMSLGGKDLGPDPGELLSSSLAACSAATIKMYADRKGWELEEAVVEVDFKKIEKTDTTQFSKKIYLSGNLDEEQKKRLHEIASKCPIHRLLMGEINIDSEL</sequence>
<protein>
    <submittedName>
        <fullName evidence="1">OsmC family protein</fullName>
    </submittedName>
</protein>
<comment type="caution">
    <text evidence="1">The sequence shown here is derived from an EMBL/GenBank/DDBJ whole genome shotgun (WGS) entry which is preliminary data.</text>
</comment>
<dbReference type="AlphaFoldDB" id="A0A838ZP80"/>
<gene>
    <name evidence="1" type="ORF">HU137_02230</name>
</gene>
<dbReference type="Pfam" id="PF02566">
    <property type="entry name" value="OsmC"/>
    <property type="match status" value="1"/>
</dbReference>
<dbReference type="InterPro" id="IPR003718">
    <property type="entry name" value="OsmC/Ohr_fam"/>
</dbReference>
<organism evidence="1 2">
    <name type="scientific">Moheibacter lacus</name>
    <dbReference type="NCBI Taxonomy" id="2745851"/>
    <lineage>
        <taxon>Bacteria</taxon>
        <taxon>Pseudomonadati</taxon>
        <taxon>Bacteroidota</taxon>
        <taxon>Flavobacteriia</taxon>
        <taxon>Flavobacteriales</taxon>
        <taxon>Weeksellaceae</taxon>
        <taxon>Moheibacter</taxon>
    </lineage>
</organism>
<dbReference type="Proteomes" id="UP000552241">
    <property type="component" value="Unassembled WGS sequence"/>
</dbReference>
<evidence type="ECO:0000313" key="1">
    <source>
        <dbReference type="EMBL" id="MBA5628585.1"/>
    </source>
</evidence>
<reference evidence="1 2" key="1">
    <citation type="submission" date="2020-07" db="EMBL/GenBank/DDBJ databases">
        <title>Moheibacter lacus sp. nov., a member of the family Flavobacteriaceae isolated from freshwater lake sediment.</title>
        <authorList>
            <person name="Liu Y."/>
        </authorList>
    </citation>
    <scope>NUCLEOTIDE SEQUENCE [LARGE SCALE GENOMIC DNA]</scope>
    <source>
        <strain evidence="1 2">BDHS18</strain>
    </source>
</reference>
<name>A0A838ZP80_9FLAO</name>
<dbReference type="Gene3D" id="3.30.300.20">
    <property type="match status" value="1"/>
</dbReference>